<reference evidence="1 2" key="1">
    <citation type="journal article" date="2016" name="Nat. Commun.">
        <title>Thousands of microbial genomes shed light on interconnected biogeochemical processes in an aquifer system.</title>
        <authorList>
            <person name="Anantharaman K."/>
            <person name="Brown C.T."/>
            <person name="Hug L.A."/>
            <person name="Sharon I."/>
            <person name="Castelle C.J."/>
            <person name="Probst A.J."/>
            <person name="Thomas B.C."/>
            <person name="Singh A."/>
            <person name="Wilkins M.J."/>
            <person name="Karaoz U."/>
            <person name="Brodie E.L."/>
            <person name="Williams K.H."/>
            <person name="Hubbard S.S."/>
            <person name="Banfield J.F."/>
        </authorList>
    </citation>
    <scope>NUCLEOTIDE SEQUENCE [LARGE SCALE GENOMIC DNA]</scope>
</reference>
<sequence length="74" mass="8344">MRRKNSLVDITKKVQFDPEVQERIQGTHLESRALYDPDQLSGPPDLLFGVTVSDDLLRGTKDPLLLLSPKLRTA</sequence>
<dbReference type="EMBL" id="MHJM01000035">
    <property type="protein sequence ID" value="OGY66943.1"/>
    <property type="molecule type" value="Genomic_DNA"/>
</dbReference>
<organism evidence="1 2">
    <name type="scientific">Candidatus Harrisonbacteria bacterium RIFCSPLOWO2_02_FULL_45_10c</name>
    <dbReference type="NCBI Taxonomy" id="1798410"/>
    <lineage>
        <taxon>Bacteria</taxon>
        <taxon>Candidatus Harrisoniibacteriota</taxon>
    </lineage>
</organism>
<dbReference type="Proteomes" id="UP000176284">
    <property type="component" value="Unassembled WGS sequence"/>
</dbReference>
<name>A0A1G1ZQH2_9BACT</name>
<dbReference type="AlphaFoldDB" id="A0A1G1ZQH2"/>
<accession>A0A1G1ZQH2</accession>
<evidence type="ECO:0000313" key="1">
    <source>
        <dbReference type="EMBL" id="OGY66943.1"/>
    </source>
</evidence>
<protein>
    <submittedName>
        <fullName evidence="1">Uncharacterized protein</fullName>
    </submittedName>
</protein>
<proteinExistence type="predicted"/>
<comment type="caution">
    <text evidence="1">The sequence shown here is derived from an EMBL/GenBank/DDBJ whole genome shotgun (WGS) entry which is preliminary data.</text>
</comment>
<gene>
    <name evidence="1" type="ORF">A3H63_02515</name>
</gene>
<evidence type="ECO:0000313" key="2">
    <source>
        <dbReference type="Proteomes" id="UP000176284"/>
    </source>
</evidence>